<feature type="non-terminal residue" evidence="2">
    <location>
        <position position="1"/>
    </location>
</feature>
<dbReference type="Proteomes" id="UP000011535">
    <property type="component" value="Unassembled WGS sequence"/>
</dbReference>
<reference evidence="2 3" key="1">
    <citation type="journal article" date="2014" name="PLoS Genet.">
        <title>Phylogenetically driven sequencing of extremely halophilic archaea reveals strategies for static and dynamic osmo-response.</title>
        <authorList>
            <person name="Becker E.A."/>
            <person name="Seitzer P.M."/>
            <person name="Tritt A."/>
            <person name="Larsen D."/>
            <person name="Krusor M."/>
            <person name="Yao A.I."/>
            <person name="Wu D."/>
            <person name="Madern D."/>
            <person name="Eisen J.A."/>
            <person name="Darling A.E."/>
            <person name="Facciotti M.T."/>
        </authorList>
    </citation>
    <scope>NUCLEOTIDE SEQUENCE [LARGE SCALE GENOMIC DNA]</scope>
    <source>
        <strain evidence="3">DSM 14919 / CCM 7023 / CIP 107410 / JCM 9276 / NCIMB 13854 / Aa 2.2</strain>
    </source>
</reference>
<dbReference type="EMBL" id="AOLH01000022">
    <property type="protein sequence ID" value="ELZ71858.1"/>
    <property type="molecule type" value="Genomic_DNA"/>
</dbReference>
<proteinExistence type="predicted"/>
<comment type="caution">
    <text evidence="2">The sequence shown here is derived from an EMBL/GenBank/DDBJ whole genome shotgun (WGS) entry which is preliminary data.</text>
</comment>
<dbReference type="AlphaFoldDB" id="M0GJV8"/>
<protein>
    <submittedName>
        <fullName evidence="2">CRISPR-associated protein, Csh1 family</fullName>
    </submittedName>
</protein>
<organism evidence="2 3">
    <name type="scientific">Haloferax lucentense (strain DSM 14919 / JCM 9276 / NCIMB 13854 / Aa 2.2)</name>
    <name type="common">Haloferax alicantei</name>
    <dbReference type="NCBI Taxonomy" id="1230452"/>
    <lineage>
        <taxon>Archaea</taxon>
        <taxon>Methanobacteriati</taxon>
        <taxon>Methanobacteriota</taxon>
        <taxon>Stenosarchaea group</taxon>
        <taxon>Halobacteria</taxon>
        <taxon>Halobacteriales</taxon>
        <taxon>Haloferacaceae</taxon>
        <taxon>Haloferax</taxon>
    </lineage>
</organism>
<name>M0GJV8_HALL2</name>
<evidence type="ECO:0000313" key="3">
    <source>
        <dbReference type="Proteomes" id="UP000011535"/>
    </source>
</evidence>
<feature type="region of interest" description="Disordered" evidence="1">
    <location>
        <begin position="22"/>
        <end position="45"/>
    </location>
</feature>
<gene>
    <name evidence="2" type="ORF">C456_13928</name>
</gene>
<evidence type="ECO:0000313" key="2">
    <source>
        <dbReference type="EMBL" id="ELZ71858.1"/>
    </source>
</evidence>
<evidence type="ECO:0000256" key="1">
    <source>
        <dbReference type="SAM" id="MobiDB-lite"/>
    </source>
</evidence>
<feature type="compositionally biased region" description="Basic and acidic residues" evidence="1">
    <location>
        <begin position="35"/>
        <end position="45"/>
    </location>
</feature>
<sequence length="45" mass="5381">DDWEIDTDDLRFYYALGVTYGMNDHPDWNQQNSDASDKRTTDEEH</sequence>
<accession>M0GJV8</accession>